<dbReference type="GO" id="GO:0016491">
    <property type="term" value="F:oxidoreductase activity"/>
    <property type="evidence" value="ECO:0007669"/>
    <property type="project" value="InterPro"/>
</dbReference>
<evidence type="ECO:0000313" key="4">
    <source>
        <dbReference type="EMBL" id="AXL21415.1"/>
    </source>
</evidence>
<dbReference type="EMBL" id="CP029462">
    <property type="protein sequence ID" value="AXL21415.1"/>
    <property type="molecule type" value="Genomic_DNA"/>
</dbReference>
<evidence type="ECO:0000256" key="1">
    <source>
        <dbReference type="ARBA" id="ARBA00022630"/>
    </source>
</evidence>
<organism evidence="4 5">
    <name type="scientific">Megasphaera stantonii</name>
    <dbReference type="NCBI Taxonomy" id="2144175"/>
    <lineage>
        <taxon>Bacteria</taxon>
        <taxon>Bacillati</taxon>
        <taxon>Bacillota</taxon>
        <taxon>Negativicutes</taxon>
        <taxon>Veillonellales</taxon>
        <taxon>Veillonellaceae</taxon>
        <taxon>Megasphaera</taxon>
    </lineage>
</organism>
<reference evidence="4 5" key="1">
    <citation type="submission" date="2018-05" db="EMBL/GenBank/DDBJ databases">
        <title>Complete genome sequence of Megasphaera sp. AJH120T, isolated from the ceca of a chicken.</title>
        <authorList>
            <person name="Maki J."/>
            <person name="Looft T."/>
        </authorList>
    </citation>
    <scope>NUCLEOTIDE SEQUENCE [LARGE SCALE GENOMIC DNA]</scope>
    <source>
        <strain evidence="4 5">AJH120</strain>
    </source>
</reference>
<evidence type="ECO:0000259" key="3">
    <source>
        <dbReference type="Pfam" id="PF03358"/>
    </source>
</evidence>
<gene>
    <name evidence="4" type="ORF">DKB62_07485</name>
</gene>
<protein>
    <submittedName>
        <fullName evidence="4">Flavodoxin family protein</fullName>
    </submittedName>
</protein>
<keyword evidence="1" id="KW-0285">Flavoprotein</keyword>
<dbReference type="KEGG" id="meg:DKB62_07485"/>
<dbReference type="OrthoDB" id="9805976at2"/>
<keyword evidence="2" id="KW-0288">FMN</keyword>
<dbReference type="AlphaFoldDB" id="A0A346AZX2"/>
<dbReference type="SUPFAM" id="SSF52218">
    <property type="entry name" value="Flavoproteins"/>
    <property type="match status" value="1"/>
</dbReference>
<evidence type="ECO:0000256" key="2">
    <source>
        <dbReference type="ARBA" id="ARBA00022643"/>
    </source>
</evidence>
<dbReference type="InterPro" id="IPR029039">
    <property type="entry name" value="Flavoprotein-like_sf"/>
</dbReference>
<sequence>MKRVLIITSSLRAHSNSDALAESFARGAKDGGCDVTCVSLKGKDIAFCRGCLACQERQDCVIADDAAPIAEAMKEADVIAFATPVYYYGLAGQLKTLLDRANCLFSSDYRFRDIYLLASAAENEATTMDGPIRGIQGWIDCFEKARLAGTVFAGGVNDGGDIEGHPSLQQAYEMGKEI</sequence>
<dbReference type="Gene3D" id="3.40.50.360">
    <property type="match status" value="1"/>
</dbReference>
<name>A0A346AZX2_9FIRM</name>
<dbReference type="PANTHER" id="PTHR43278">
    <property type="entry name" value="NAD(P)H-DEPENDENT FMN-CONTAINING OXIDOREDUCTASE YWQN-RELATED"/>
    <property type="match status" value="1"/>
</dbReference>
<dbReference type="RefSeq" id="WP_107195354.1">
    <property type="nucleotide sequence ID" value="NZ_CP029462.1"/>
</dbReference>
<dbReference type="Pfam" id="PF03358">
    <property type="entry name" value="FMN_red"/>
    <property type="match status" value="1"/>
</dbReference>
<feature type="domain" description="NADPH-dependent FMN reductase-like" evidence="3">
    <location>
        <begin position="3"/>
        <end position="112"/>
    </location>
</feature>
<dbReference type="InterPro" id="IPR005025">
    <property type="entry name" value="FMN_Rdtase-like_dom"/>
</dbReference>
<proteinExistence type="predicted"/>
<dbReference type="Proteomes" id="UP000254337">
    <property type="component" value="Chromosome"/>
</dbReference>
<accession>A0A346AZX2</accession>
<keyword evidence="5" id="KW-1185">Reference proteome</keyword>
<dbReference type="InterPro" id="IPR051796">
    <property type="entry name" value="ISF_SsuE-like"/>
</dbReference>
<dbReference type="PANTHER" id="PTHR43278:SF4">
    <property type="entry name" value="NAD(P)H-DEPENDENT FMN-CONTAINING OXIDOREDUCTASE YWQN-RELATED"/>
    <property type="match status" value="1"/>
</dbReference>
<evidence type="ECO:0000313" key="5">
    <source>
        <dbReference type="Proteomes" id="UP000254337"/>
    </source>
</evidence>